<name>A0A370TD42_9HELO</name>
<dbReference type="AlphaFoldDB" id="A0A370TD42"/>
<reference evidence="1 2" key="1">
    <citation type="journal article" date="2018" name="IMA Fungus">
        <title>IMA Genome-F 9: Draft genome sequence of Annulohypoxylon stygium, Aspergillus mulundensis, Berkeleyomyces basicola (syn. Thielaviopsis basicola), Ceratocystis smalleyi, two Cercospora beticola strains, Coleophoma cylindrospora, Fusarium fracticaudum, Phialophora cf. hyalina, and Morchella septimelata.</title>
        <authorList>
            <person name="Wingfield B.D."/>
            <person name="Bills G.F."/>
            <person name="Dong Y."/>
            <person name="Huang W."/>
            <person name="Nel W.J."/>
            <person name="Swalarsk-Parry B.S."/>
            <person name="Vaghefi N."/>
            <person name="Wilken P.M."/>
            <person name="An Z."/>
            <person name="de Beer Z.W."/>
            <person name="De Vos L."/>
            <person name="Chen L."/>
            <person name="Duong T.A."/>
            <person name="Gao Y."/>
            <person name="Hammerbacher A."/>
            <person name="Kikkert J.R."/>
            <person name="Li Y."/>
            <person name="Li H."/>
            <person name="Li K."/>
            <person name="Li Q."/>
            <person name="Liu X."/>
            <person name="Ma X."/>
            <person name="Naidoo K."/>
            <person name="Pethybridge S.J."/>
            <person name="Sun J."/>
            <person name="Steenkamp E.T."/>
            <person name="van der Nest M.A."/>
            <person name="van Wyk S."/>
            <person name="Wingfield M.J."/>
            <person name="Xiong C."/>
            <person name="Yue Q."/>
            <person name="Zhang X."/>
        </authorList>
    </citation>
    <scope>NUCLEOTIDE SEQUENCE [LARGE SCALE GENOMIC DNA]</scope>
    <source>
        <strain evidence="1 2">BP 5553</strain>
    </source>
</reference>
<dbReference type="SUPFAM" id="SSF89372">
    <property type="entry name" value="Fucose-specific lectin"/>
    <property type="match status" value="1"/>
</dbReference>
<dbReference type="Proteomes" id="UP000254866">
    <property type="component" value="Unassembled WGS sequence"/>
</dbReference>
<evidence type="ECO:0000313" key="1">
    <source>
        <dbReference type="EMBL" id="RDL32365.1"/>
    </source>
</evidence>
<dbReference type="Gene3D" id="2.120.10.70">
    <property type="entry name" value="Fucose-specific lectin"/>
    <property type="match status" value="1"/>
</dbReference>
<proteinExistence type="predicted"/>
<gene>
    <name evidence="1" type="ORF">BP5553_08821</name>
</gene>
<organism evidence="1 2">
    <name type="scientific">Venustampulla echinocandica</name>
    <dbReference type="NCBI Taxonomy" id="2656787"/>
    <lineage>
        <taxon>Eukaryota</taxon>
        <taxon>Fungi</taxon>
        <taxon>Dikarya</taxon>
        <taxon>Ascomycota</taxon>
        <taxon>Pezizomycotina</taxon>
        <taxon>Leotiomycetes</taxon>
        <taxon>Helotiales</taxon>
        <taxon>Pleuroascaceae</taxon>
        <taxon>Venustampulla</taxon>
    </lineage>
</organism>
<keyword evidence="2" id="KW-1185">Reference proteome</keyword>
<protein>
    <recommendedName>
        <fullName evidence="3">Fucose-specific lectin</fullName>
    </recommendedName>
</protein>
<accession>A0A370TD42</accession>
<dbReference type="GeneID" id="43601670"/>
<evidence type="ECO:0000313" key="2">
    <source>
        <dbReference type="Proteomes" id="UP000254866"/>
    </source>
</evidence>
<evidence type="ECO:0008006" key="3">
    <source>
        <dbReference type="Google" id="ProtNLM"/>
    </source>
</evidence>
<dbReference type="OrthoDB" id="4537659at2759"/>
<sequence length="338" mass="37683">MSGVAAIVNPLYKREALLWTCTRAKQLGVEMRNLDTSNYSTYVDQGCVTGVIRPATKLASTIHQRTVTVYGITTYFQGDKTLATVSSLSPVYNPIDATKNSKADPGAYNALAAAGDGFKYDWVYFLQDPVGEQQRPRITEYEFSLSNSRNRYVYDRLEPDPSSNLAVVLHSKSNTRMIMFQGYSDPTLYYAWSDGKRENPIDTTNNAQTGTPLATSIVSMDDGTIEVYLYYVDNQMDLYRVVYTGTNSSGLWGAPQKVQNAQRASASSGLTVIPDIDLGVNHIFYIRSTDTEYTDVQDPFKARLSNDADLESEDYIAKLKEQSEAGGSVERQDGMRYF</sequence>
<comment type="caution">
    <text evidence="1">The sequence shown here is derived from an EMBL/GenBank/DDBJ whole genome shotgun (WGS) entry which is preliminary data.</text>
</comment>
<dbReference type="EMBL" id="NPIC01000010">
    <property type="protein sequence ID" value="RDL32365.1"/>
    <property type="molecule type" value="Genomic_DNA"/>
</dbReference>
<dbReference type="RefSeq" id="XP_031866087.1">
    <property type="nucleotide sequence ID" value="XM_032017444.1"/>
</dbReference>